<protein>
    <submittedName>
        <fullName evidence="1">Uncharacterized protein</fullName>
    </submittedName>
</protein>
<sequence>VDASTFPSALLLSGIFNSGFVIDRICTSVSLCPTAPKLAWNFTPSADTKLKSLLFAVALVTFIDAFIGDVKLVCNFLSIGEAEEECNWNFGGTTEGNVFTYDYINEDELDCELVGDQRRLLWFQFDGEVFLIDDGVGISIEGEIDLKF</sequence>
<dbReference type="Proteomes" id="UP000324800">
    <property type="component" value="Unassembled WGS sequence"/>
</dbReference>
<name>A0A5J4W958_9EUKA</name>
<organism evidence="1 2">
    <name type="scientific">Streblomastix strix</name>
    <dbReference type="NCBI Taxonomy" id="222440"/>
    <lineage>
        <taxon>Eukaryota</taxon>
        <taxon>Metamonada</taxon>
        <taxon>Preaxostyla</taxon>
        <taxon>Oxymonadida</taxon>
        <taxon>Streblomastigidae</taxon>
        <taxon>Streblomastix</taxon>
    </lineage>
</organism>
<evidence type="ECO:0000313" key="2">
    <source>
        <dbReference type="Proteomes" id="UP000324800"/>
    </source>
</evidence>
<accession>A0A5J4W958</accession>
<proteinExistence type="predicted"/>
<reference evidence="1 2" key="1">
    <citation type="submission" date="2019-03" db="EMBL/GenBank/DDBJ databases">
        <title>Single cell metagenomics reveals metabolic interactions within the superorganism composed of flagellate Streblomastix strix and complex community of Bacteroidetes bacteria on its surface.</title>
        <authorList>
            <person name="Treitli S.C."/>
            <person name="Kolisko M."/>
            <person name="Husnik F."/>
            <person name="Keeling P."/>
            <person name="Hampl V."/>
        </authorList>
    </citation>
    <scope>NUCLEOTIDE SEQUENCE [LARGE SCALE GENOMIC DNA]</scope>
    <source>
        <strain evidence="1">ST1C</strain>
    </source>
</reference>
<feature type="non-terminal residue" evidence="1">
    <location>
        <position position="1"/>
    </location>
</feature>
<dbReference type="EMBL" id="SNRW01003072">
    <property type="protein sequence ID" value="KAA6390879.1"/>
    <property type="molecule type" value="Genomic_DNA"/>
</dbReference>
<dbReference type="AlphaFoldDB" id="A0A5J4W958"/>
<gene>
    <name evidence="1" type="ORF">EZS28_013591</name>
</gene>
<evidence type="ECO:0000313" key="1">
    <source>
        <dbReference type="EMBL" id="KAA6390879.1"/>
    </source>
</evidence>
<comment type="caution">
    <text evidence="1">The sequence shown here is derived from an EMBL/GenBank/DDBJ whole genome shotgun (WGS) entry which is preliminary data.</text>
</comment>